<proteinExistence type="predicted"/>
<reference evidence="1 2" key="1">
    <citation type="submission" date="2018-06" db="EMBL/GenBank/DDBJ databases">
        <title>Complete genome sequence of Paracoccus mutanolyticus strain RSP-02 isolated from cellulosic waste.</title>
        <authorList>
            <person name="Amrutha R.N."/>
            <person name="Shrivastav A."/>
            <person name="Buddana S.K."/>
            <person name="Deshpande U."/>
            <person name="Prakasham R.S."/>
        </authorList>
    </citation>
    <scope>NUCLEOTIDE SEQUENCE [LARGE SCALE GENOMIC DNA]</scope>
    <source>
        <strain evidence="1 2">RSP-02</strain>
    </source>
</reference>
<protein>
    <submittedName>
        <fullName evidence="1">Uncharacterized protein</fullName>
    </submittedName>
</protein>
<dbReference type="Proteomes" id="UP000249922">
    <property type="component" value="Chromosome"/>
</dbReference>
<evidence type="ECO:0000313" key="1">
    <source>
        <dbReference type="EMBL" id="AWX94152.1"/>
    </source>
</evidence>
<dbReference type="EMBL" id="CP030239">
    <property type="protein sequence ID" value="AWX94152.1"/>
    <property type="molecule type" value="Genomic_DNA"/>
</dbReference>
<keyword evidence="2" id="KW-1185">Reference proteome</keyword>
<name>A0ABM6WU67_9RHOB</name>
<sequence>MIGVMEFAALRPFASVYRRILDEAIEVVARPLELNDEPGARQETRFCASAATGQRACRRTLALLLIERRKMSPT</sequence>
<evidence type="ECO:0000313" key="2">
    <source>
        <dbReference type="Proteomes" id="UP000249922"/>
    </source>
</evidence>
<gene>
    <name evidence="1" type="ORF">DPM13_17885</name>
</gene>
<accession>A0ABM6WU67</accession>
<organism evidence="1 2">
    <name type="scientific">Paracoccus mutanolyticus</name>
    <dbReference type="NCBI Taxonomy" id="1499308"/>
    <lineage>
        <taxon>Bacteria</taxon>
        <taxon>Pseudomonadati</taxon>
        <taxon>Pseudomonadota</taxon>
        <taxon>Alphaproteobacteria</taxon>
        <taxon>Rhodobacterales</taxon>
        <taxon>Paracoccaceae</taxon>
        <taxon>Paracoccus</taxon>
    </lineage>
</organism>